<gene>
    <name evidence="2" type="ORF">M419DRAFT_6589</name>
</gene>
<name>A0A024SGQ8_HYPJR</name>
<proteinExistence type="predicted"/>
<organism evidence="2 3">
    <name type="scientific">Hypocrea jecorina (strain ATCC 56765 / BCRC 32924 / NRRL 11460 / Rut C-30)</name>
    <name type="common">Trichoderma reesei</name>
    <dbReference type="NCBI Taxonomy" id="1344414"/>
    <lineage>
        <taxon>Eukaryota</taxon>
        <taxon>Fungi</taxon>
        <taxon>Dikarya</taxon>
        <taxon>Ascomycota</taxon>
        <taxon>Pezizomycotina</taxon>
        <taxon>Sordariomycetes</taxon>
        <taxon>Hypocreomycetidae</taxon>
        <taxon>Hypocreales</taxon>
        <taxon>Hypocreaceae</taxon>
        <taxon>Trichoderma</taxon>
    </lineage>
</organism>
<protein>
    <recommendedName>
        <fullName evidence="4">Secreted protein</fullName>
    </recommendedName>
</protein>
<feature type="chain" id="PRO_5001534308" description="Secreted protein" evidence="1">
    <location>
        <begin position="19"/>
        <end position="107"/>
    </location>
</feature>
<sequence length="107" mass="11603">MLSRSLLLSLLAVPAALAAECYGNANPGLSASDFQAAADQVCNYGPSWQGWINGHQVQAVYQGNAKIHCRDAFSNIISQCVSGQGRNGGQWTWNYNGVDELYYIQAF</sequence>
<feature type="signal peptide" evidence="1">
    <location>
        <begin position="1"/>
        <end position="18"/>
    </location>
</feature>
<evidence type="ECO:0000313" key="2">
    <source>
        <dbReference type="EMBL" id="ETS04765.1"/>
    </source>
</evidence>
<dbReference type="HOGENOM" id="CLU_139285_0_0_1"/>
<dbReference type="Proteomes" id="UP000024376">
    <property type="component" value="Unassembled WGS sequence"/>
</dbReference>
<dbReference type="KEGG" id="trr:M419DRAFT_6589"/>
<dbReference type="AlphaFoldDB" id="A0A024SGQ8"/>
<evidence type="ECO:0008006" key="4">
    <source>
        <dbReference type="Google" id="ProtNLM"/>
    </source>
</evidence>
<accession>A0A024SGQ8</accession>
<evidence type="ECO:0000256" key="1">
    <source>
        <dbReference type="SAM" id="SignalP"/>
    </source>
</evidence>
<reference evidence="3" key="1">
    <citation type="journal article" date="2013" name="Ind. Biotechnol.">
        <title>Comparative genomics analysis of Trichoderma reesei strains.</title>
        <authorList>
            <person name="Koike H."/>
            <person name="Aerts A."/>
            <person name="LaButti K."/>
            <person name="Grigoriev I.V."/>
            <person name="Baker S.E."/>
        </authorList>
    </citation>
    <scope>NUCLEOTIDE SEQUENCE [LARGE SCALE GENOMIC DNA]</scope>
    <source>
        <strain evidence="3">ATCC 56765 / BCRC 32924 / NRRL 11460 / Rut C-30</strain>
    </source>
</reference>
<keyword evidence="1" id="KW-0732">Signal</keyword>
<dbReference type="EMBL" id="KI911141">
    <property type="protein sequence ID" value="ETS04765.1"/>
    <property type="molecule type" value="Genomic_DNA"/>
</dbReference>
<dbReference type="OrthoDB" id="4216327at2759"/>
<evidence type="ECO:0000313" key="3">
    <source>
        <dbReference type="Proteomes" id="UP000024376"/>
    </source>
</evidence>